<evidence type="ECO:0000313" key="2">
    <source>
        <dbReference type="Proteomes" id="UP000076501"/>
    </source>
</evidence>
<dbReference type="PATRIC" id="fig|1396.419.peg.5176"/>
<evidence type="ECO:0000313" key="1">
    <source>
        <dbReference type="EMBL" id="KZD41757.1"/>
    </source>
</evidence>
<dbReference type="EMBL" id="LJKA01000002">
    <property type="protein sequence ID" value="KZD41757.1"/>
    <property type="molecule type" value="Genomic_DNA"/>
</dbReference>
<dbReference type="GeneID" id="83637632"/>
<accession>A0A063C9C2</accession>
<dbReference type="Proteomes" id="UP000076501">
    <property type="component" value="Unassembled WGS sequence"/>
</dbReference>
<keyword evidence="1" id="KW-0687">Ribonucleoprotein</keyword>
<organism evidence="1 2">
    <name type="scientific">Bacillus cereus</name>
    <dbReference type="NCBI Taxonomy" id="1396"/>
    <lineage>
        <taxon>Bacteria</taxon>
        <taxon>Bacillati</taxon>
        <taxon>Bacillota</taxon>
        <taxon>Bacilli</taxon>
        <taxon>Bacillales</taxon>
        <taxon>Bacillaceae</taxon>
        <taxon>Bacillus</taxon>
        <taxon>Bacillus cereus group</taxon>
    </lineage>
</organism>
<gene>
    <name evidence="1" type="ORF">B4082_0392</name>
</gene>
<keyword evidence="1" id="KW-0689">Ribosomal protein</keyword>
<dbReference type="RefSeq" id="WP_000872144.1">
    <property type="nucleotide sequence ID" value="NZ_CP091444.1"/>
</dbReference>
<dbReference type="KEGG" id="bcef:BcrFT9_03042"/>
<dbReference type="Pfam" id="PF02620">
    <property type="entry name" value="YceD"/>
    <property type="match status" value="1"/>
</dbReference>
<sequence>MKWSIHQLNKLRNKGLTLDEMVDVSELKEVEKDIREINPVHVTGRVDFGSGKFTFHLHITGSMVLPCSRSLVDVTLPFDIKTTEVFQTSQEEFETEAEIHCLEGEVLDLLPVIKENILLEIPMQIFSDDVSGGAPMQGQDWQVISEENKEKTVDPRLAGLAKFFDK</sequence>
<dbReference type="InterPro" id="IPR003772">
    <property type="entry name" value="YceD"/>
</dbReference>
<reference evidence="1 2" key="1">
    <citation type="submission" date="2015-09" db="EMBL/GenBank/DDBJ databases">
        <title>Bacillus cereus food isolates.</title>
        <authorList>
            <person name="Boekhorst J."/>
        </authorList>
    </citation>
    <scope>NUCLEOTIDE SEQUENCE [LARGE SCALE GENOMIC DNA]</scope>
    <source>
        <strain evidence="1 2">B4082</strain>
    </source>
</reference>
<name>A0A063C9C2_BACCE</name>
<proteinExistence type="predicted"/>
<dbReference type="AlphaFoldDB" id="A0A063C9C2"/>
<protein>
    <submittedName>
        <fullName evidence="1">Protein in cluster with ribosomal protein L32p Firmicutes subfamily</fullName>
    </submittedName>
</protein>
<comment type="caution">
    <text evidence="1">The sequence shown here is derived from an EMBL/GenBank/DDBJ whole genome shotgun (WGS) entry which is preliminary data.</text>
</comment>
<dbReference type="GO" id="GO:0005840">
    <property type="term" value="C:ribosome"/>
    <property type="evidence" value="ECO:0007669"/>
    <property type="project" value="UniProtKB-KW"/>
</dbReference>